<gene>
    <name evidence="4" type="ORF">ACFORJ_09845</name>
</gene>
<dbReference type="Gene3D" id="3.40.50.300">
    <property type="entry name" value="P-loop containing nucleotide triphosphate hydrolases"/>
    <property type="match status" value="1"/>
</dbReference>
<keyword evidence="5" id="KW-1185">Reference proteome</keyword>
<dbReference type="Proteomes" id="UP001595751">
    <property type="component" value="Unassembled WGS sequence"/>
</dbReference>
<name>A0ABV7ZQS4_9CORY</name>
<comment type="caution">
    <text evidence="4">The sequence shown here is derived from an EMBL/GenBank/DDBJ whole genome shotgun (WGS) entry which is preliminary data.</text>
</comment>
<dbReference type="InterPro" id="IPR027417">
    <property type="entry name" value="P-loop_NTPase"/>
</dbReference>
<keyword evidence="2" id="KW-0812">Transmembrane</keyword>
<accession>A0ABV7ZQS4</accession>
<dbReference type="SUPFAM" id="SSF52540">
    <property type="entry name" value="P-loop containing nucleoside triphosphate hydrolases"/>
    <property type="match status" value="1"/>
</dbReference>
<evidence type="ECO:0000313" key="5">
    <source>
        <dbReference type="Proteomes" id="UP001595751"/>
    </source>
</evidence>
<feature type="domain" description="Dynamin N-terminal" evidence="3">
    <location>
        <begin position="50"/>
        <end position="213"/>
    </location>
</feature>
<keyword evidence="2" id="KW-1133">Transmembrane helix</keyword>
<protein>
    <submittedName>
        <fullName evidence="4">Dynamin family protein</fullName>
    </submittedName>
</protein>
<proteinExistence type="predicted"/>
<evidence type="ECO:0000256" key="2">
    <source>
        <dbReference type="SAM" id="Phobius"/>
    </source>
</evidence>
<dbReference type="Pfam" id="PF00350">
    <property type="entry name" value="Dynamin_N"/>
    <property type="match status" value="1"/>
</dbReference>
<feature type="transmembrane region" description="Helical" evidence="2">
    <location>
        <begin position="471"/>
        <end position="496"/>
    </location>
</feature>
<evidence type="ECO:0000259" key="3">
    <source>
        <dbReference type="Pfam" id="PF00350"/>
    </source>
</evidence>
<reference evidence="5" key="1">
    <citation type="journal article" date="2019" name="Int. J. Syst. Evol. Microbiol.">
        <title>The Global Catalogue of Microorganisms (GCM) 10K type strain sequencing project: providing services to taxonomists for standard genome sequencing and annotation.</title>
        <authorList>
            <consortium name="The Broad Institute Genomics Platform"/>
            <consortium name="The Broad Institute Genome Sequencing Center for Infectious Disease"/>
            <person name="Wu L."/>
            <person name="Ma J."/>
        </authorList>
    </citation>
    <scope>NUCLEOTIDE SEQUENCE [LARGE SCALE GENOMIC DNA]</scope>
    <source>
        <strain evidence="5">CCUG 53252</strain>
    </source>
</reference>
<dbReference type="RefSeq" id="WP_290290170.1">
    <property type="nucleotide sequence ID" value="NZ_CP047211.1"/>
</dbReference>
<keyword evidence="2" id="KW-0472">Membrane</keyword>
<feature type="coiled-coil region" evidence="1">
    <location>
        <begin position="290"/>
        <end position="344"/>
    </location>
</feature>
<evidence type="ECO:0000256" key="1">
    <source>
        <dbReference type="SAM" id="Coils"/>
    </source>
</evidence>
<sequence>MTKAMPSTPLEKASALLDHVIDQVLLPYGYASECDVARERFSAASQQKTVVVVGEVSRGKSALASALVGMPGASPQGVGLTTSTAIALGPESEALQSGMAELFYPDRAVAIPHGELAAHVTSPTASVPGDPAEDRPTRAFVAVSDSAMGDAIVIDTPGVGGINSDHAGLAVTNARQATILVVTVDASTPITKPEMDFIRTTGSEIGSVIVAVTKTDKHATGFRSIAEQNRELLLAHVGRELPVIPVSSVMATYESPDPGDMELMRSFSGIGDLREAIFRRLANAENLPAINGLRVAAATLQKLKAKLEEELAVVEQGAGVVPKLAQDLDELKALKREMEQWEHYLGRDLTLLRQKVALQLDSELDRIRQSWSERISKSGMKVLRKNPQYFTSLMEAEFNGAVVSALTAYTDELRTEIVEPRFKSELVWRDIEEDIKGALLDRELRTSSVKSKREGIVDPMMLMMGVSGGTMIGTALATVVSFAGLGLIAGVGWVAFNVGFKAMRTGKNNLVTWIRETTVTTKQFTSRLIDSVAASARPAIVLRYRAQLREATEDLQRQIRVAEAQAERDGASRKRSLERLKKNHAVVVKSILRVERMIEVLEQDAVPESPGADDRGGAR</sequence>
<organism evidence="4 5">
    <name type="scientific">Corynebacterium hansenii</name>
    <dbReference type="NCBI Taxonomy" id="394964"/>
    <lineage>
        <taxon>Bacteria</taxon>
        <taxon>Bacillati</taxon>
        <taxon>Actinomycetota</taxon>
        <taxon>Actinomycetes</taxon>
        <taxon>Mycobacteriales</taxon>
        <taxon>Corynebacteriaceae</taxon>
        <taxon>Corynebacterium</taxon>
    </lineage>
</organism>
<dbReference type="InterPro" id="IPR045063">
    <property type="entry name" value="Dynamin_N"/>
</dbReference>
<dbReference type="EMBL" id="JBHRZN010000003">
    <property type="protein sequence ID" value="MFC3850461.1"/>
    <property type="molecule type" value="Genomic_DNA"/>
</dbReference>
<evidence type="ECO:0000313" key="4">
    <source>
        <dbReference type="EMBL" id="MFC3850461.1"/>
    </source>
</evidence>
<keyword evidence="1" id="KW-0175">Coiled coil</keyword>